<dbReference type="Gramene" id="ONK77740">
    <property type="protein sequence ID" value="ONK77740"/>
    <property type="gene ID" value="A4U43_C02F10050"/>
</dbReference>
<name>A0A5P1FMA0_ASPOF</name>
<dbReference type="Gene3D" id="3.40.50.620">
    <property type="entry name" value="HUPs"/>
    <property type="match status" value="1"/>
</dbReference>
<gene>
    <name evidence="1" type="ORF">A4U43_C02F10050</name>
</gene>
<reference evidence="2" key="1">
    <citation type="journal article" date="2017" name="Nat. Commun.">
        <title>The asparagus genome sheds light on the origin and evolution of a young Y chromosome.</title>
        <authorList>
            <person name="Harkess A."/>
            <person name="Zhou J."/>
            <person name="Xu C."/>
            <person name="Bowers J.E."/>
            <person name="Van der Hulst R."/>
            <person name="Ayyampalayam S."/>
            <person name="Mercati F."/>
            <person name="Riccardi P."/>
            <person name="McKain M.R."/>
            <person name="Kakrana A."/>
            <person name="Tang H."/>
            <person name="Ray J."/>
            <person name="Groenendijk J."/>
            <person name="Arikit S."/>
            <person name="Mathioni S.M."/>
            <person name="Nakano M."/>
            <person name="Shan H."/>
            <person name="Telgmann-Rauber A."/>
            <person name="Kanno A."/>
            <person name="Yue Z."/>
            <person name="Chen H."/>
            <person name="Li W."/>
            <person name="Chen Y."/>
            <person name="Xu X."/>
            <person name="Zhang Y."/>
            <person name="Luo S."/>
            <person name="Chen H."/>
            <person name="Gao J."/>
            <person name="Mao Z."/>
            <person name="Pires J.C."/>
            <person name="Luo M."/>
            <person name="Kudrna D."/>
            <person name="Wing R.A."/>
            <person name="Meyers B.C."/>
            <person name="Yi K."/>
            <person name="Kong H."/>
            <person name="Lavrijsen P."/>
            <person name="Sunseri F."/>
            <person name="Falavigna A."/>
            <person name="Ye Y."/>
            <person name="Leebens-Mack J.H."/>
            <person name="Chen G."/>
        </authorList>
    </citation>
    <scope>NUCLEOTIDE SEQUENCE [LARGE SCALE GENOMIC DNA]</scope>
    <source>
        <strain evidence="2">cv. DH0086</strain>
    </source>
</reference>
<protein>
    <submittedName>
        <fullName evidence="1">Uncharacterized protein</fullName>
    </submittedName>
</protein>
<dbReference type="PANTHER" id="PTHR10739:SF13">
    <property type="entry name" value="CHOLINE-PHOSPHATE CYTIDYLYLTRANSFERASE"/>
    <property type="match status" value="1"/>
</dbReference>
<keyword evidence="2" id="KW-1185">Reference proteome</keyword>
<evidence type="ECO:0000313" key="2">
    <source>
        <dbReference type="Proteomes" id="UP000243459"/>
    </source>
</evidence>
<dbReference type="GO" id="GO:0031210">
    <property type="term" value="F:phosphatidylcholine binding"/>
    <property type="evidence" value="ECO:0007669"/>
    <property type="project" value="TreeGrafter"/>
</dbReference>
<dbReference type="Proteomes" id="UP000243459">
    <property type="component" value="Chromosome 2"/>
</dbReference>
<evidence type="ECO:0000313" key="1">
    <source>
        <dbReference type="EMBL" id="ONK77740.1"/>
    </source>
</evidence>
<dbReference type="PANTHER" id="PTHR10739">
    <property type="entry name" value="CYTIDYLYLTRANSFERASE"/>
    <property type="match status" value="1"/>
</dbReference>
<proteinExistence type="predicted"/>
<dbReference type="EMBL" id="CM007382">
    <property type="protein sequence ID" value="ONK77740.1"/>
    <property type="molecule type" value="Genomic_DNA"/>
</dbReference>
<dbReference type="AlphaFoldDB" id="A0A5P1FMA0"/>
<dbReference type="InterPro" id="IPR045049">
    <property type="entry name" value="Pcy1-like"/>
</dbReference>
<dbReference type="InterPro" id="IPR014729">
    <property type="entry name" value="Rossmann-like_a/b/a_fold"/>
</dbReference>
<dbReference type="GO" id="GO:0004105">
    <property type="term" value="F:choline-phosphate cytidylyltransferase activity"/>
    <property type="evidence" value="ECO:0007669"/>
    <property type="project" value="InterPro"/>
</dbReference>
<accession>A0A5P1FMA0</accession>
<sequence length="336" mass="37785">MISQFFSVIINTFPPSSSTLHRQLFSDLGLASSVLIDPVSISSDECSVTTGTFGFTRLMDLSPTEVSFLAQCSLLEKLMFSVKRWYKQFVDEVVDLFMNLEGGDAQYDQLEESKLWDINMDIGPVATIPGGLMRSFQMLPGCAQKSSLISTTRYADASGVGNDVYEFVKAIGKFKETKRTDGISTSDIIMKIVKDYNDYVMQNLARGYTRKDLGVSYEKRLRVNMGLKKLREKVKEHQEKIGEKGQDSRTTATITASNEETASNHTWIMSREERLLETIVTSGGVRIQPTRDAIQAFLMESLKLDPVAMIHALEVKLHSPLWQLCWHYPGSLMNSD</sequence>
<organism evidence="1 2">
    <name type="scientific">Asparagus officinalis</name>
    <name type="common">Garden asparagus</name>
    <dbReference type="NCBI Taxonomy" id="4686"/>
    <lineage>
        <taxon>Eukaryota</taxon>
        <taxon>Viridiplantae</taxon>
        <taxon>Streptophyta</taxon>
        <taxon>Embryophyta</taxon>
        <taxon>Tracheophyta</taxon>
        <taxon>Spermatophyta</taxon>
        <taxon>Magnoliopsida</taxon>
        <taxon>Liliopsida</taxon>
        <taxon>Asparagales</taxon>
        <taxon>Asparagaceae</taxon>
        <taxon>Asparagoideae</taxon>
        <taxon>Asparagus</taxon>
    </lineage>
</organism>